<proteinExistence type="predicted"/>
<dbReference type="AlphaFoldDB" id="A0A7R9JE57"/>
<feature type="domain" description="Ig-like" evidence="2">
    <location>
        <begin position="171"/>
        <end position="265"/>
    </location>
</feature>
<dbReference type="InterPro" id="IPR007110">
    <property type="entry name" value="Ig-like_dom"/>
</dbReference>
<dbReference type="SUPFAM" id="SSF48726">
    <property type="entry name" value="Immunoglobulin"/>
    <property type="match status" value="1"/>
</dbReference>
<evidence type="ECO:0000259" key="2">
    <source>
        <dbReference type="PROSITE" id="PS50835"/>
    </source>
</evidence>
<protein>
    <submittedName>
        <fullName evidence="3">(California timema) hypothetical protein</fullName>
    </submittedName>
</protein>
<dbReference type="PANTHER" id="PTHR23279:SF46">
    <property type="entry name" value="DEFECTIVE PROBOSCIS EXTENSION RESPONSE 10, ISOFORM A-RELATED"/>
    <property type="match status" value="1"/>
</dbReference>
<sequence>MRNNLQTQELIHQEGVDELHRNPFGTNSREVGILSTERIPSRGSSQSGSLGPGTRSDPVFDNNLVTNVTAQLGGTAFLRCRVRNLGERPVRKTSLHEETCGPGVLGVVLITAPLRKTSIHEENCGPGVLGVLLTTAPPRKTSIHEGTGGHEYWTWYSPQSLREKPLFTKEPVVMEYIITLASSNSLKVWSIGKGRFALQLVARGLPVARPVSWIRRRDWHILTSGVFTYTNDERFQVVHSEGGDDWSLQIKYVQKRDNGTYECQLGAPLALFRGVGTPTCKDGPALEIKVRTGNEIGVGSFPRVLPGRVGDDRKELRGKRESV</sequence>
<dbReference type="InterPro" id="IPR013783">
    <property type="entry name" value="Ig-like_fold"/>
</dbReference>
<gene>
    <name evidence="3" type="ORF">TCMB3V08_LOCUS10231</name>
</gene>
<dbReference type="InterPro" id="IPR036179">
    <property type="entry name" value="Ig-like_dom_sf"/>
</dbReference>
<reference evidence="3" key="1">
    <citation type="submission" date="2020-11" db="EMBL/GenBank/DDBJ databases">
        <authorList>
            <person name="Tran Van P."/>
        </authorList>
    </citation>
    <scope>NUCLEOTIDE SEQUENCE</scope>
</reference>
<name>A0A7R9JE57_TIMCA</name>
<organism evidence="3">
    <name type="scientific">Timema californicum</name>
    <name type="common">California timema</name>
    <name type="synonym">Walking stick</name>
    <dbReference type="NCBI Taxonomy" id="61474"/>
    <lineage>
        <taxon>Eukaryota</taxon>
        <taxon>Metazoa</taxon>
        <taxon>Ecdysozoa</taxon>
        <taxon>Arthropoda</taxon>
        <taxon>Hexapoda</taxon>
        <taxon>Insecta</taxon>
        <taxon>Pterygota</taxon>
        <taxon>Neoptera</taxon>
        <taxon>Polyneoptera</taxon>
        <taxon>Phasmatodea</taxon>
        <taxon>Timematodea</taxon>
        <taxon>Timematoidea</taxon>
        <taxon>Timematidae</taxon>
        <taxon>Timema</taxon>
    </lineage>
</organism>
<accession>A0A7R9JE57</accession>
<evidence type="ECO:0000256" key="1">
    <source>
        <dbReference type="SAM" id="MobiDB-lite"/>
    </source>
</evidence>
<dbReference type="EMBL" id="OE186002">
    <property type="protein sequence ID" value="CAD7577683.1"/>
    <property type="molecule type" value="Genomic_DNA"/>
</dbReference>
<dbReference type="Gene3D" id="2.60.40.10">
    <property type="entry name" value="Immunoglobulins"/>
    <property type="match status" value="1"/>
</dbReference>
<dbReference type="PANTHER" id="PTHR23279">
    <property type="entry name" value="DEFECTIVE PROBOSCIS EXTENSION RESPONSE DPR -RELATED"/>
    <property type="match status" value="1"/>
</dbReference>
<feature type="region of interest" description="Disordered" evidence="1">
    <location>
        <begin position="19"/>
        <end position="59"/>
    </location>
</feature>
<dbReference type="GO" id="GO:0032589">
    <property type="term" value="C:neuron projection membrane"/>
    <property type="evidence" value="ECO:0007669"/>
    <property type="project" value="TreeGrafter"/>
</dbReference>
<dbReference type="GO" id="GO:0050808">
    <property type="term" value="P:synapse organization"/>
    <property type="evidence" value="ECO:0007669"/>
    <property type="project" value="TreeGrafter"/>
</dbReference>
<evidence type="ECO:0000313" key="3">
    <source>
        <dbReference type="EMBL" id="CAD7577683.1"/>
    </source>
</evidence>
<dbReference type="PROSITE" id="PS50835">
    <property type="entry name" value="IG_LIKE"/>
    <property type="match status" value="1"/>
</dbReference>
<dbReference type="InterPro" id="IPR037448">
    <property type="entry name" value="Zig-8"/>
</dbReference>